<dbReference type="SUPFAM" id="SSF54523">
    <property type="entry name" value="Pili subunits"/>
    <property type="match status" value="1"/>
</dbReference>
<dbReference type="PANTHER" id="PTHR30093">
    <property type="entry name" value="GENERAL SECRETION PATHWAY PROTEIN G"/>
    <property type="match status" value="1"/>
</dbReference>
<dbReference type="Gene3D" id="3.30.700.10">
    <property type="entry name" value="Glycoprotein, Type 4 Pilin"/>
    <property type="match status" value="1"/>
</dbReference>
<evidence type="ECO:0000256" key="1">
    <source>
        <dbReference type="SAM" id="Phobius"/>
    </source>
</evidence>
<proteinExistence type="predicted"/>
<keyword evidence="1" id="KW-1133">Transmembrane helix</keyword>
<keyword evidence="3" id="KW-1185">Reference proteome</keyword>
<reference evidence="3" key="1">
    <citation type="submission" date="2019-02" db="EMBL/GenBank/DDBJ databases">
        <title>Draft genome sequence of Muricauda sp. 176CP4-71.</title>
        <authorList>
            <person name="Park J.-S."/>
        </authorList>
    </citation>
    <scope>NUCLEOTIDE SEQUENCE [LARGE SCALE GENOMIC DNA]</scope>
    <source>
        <strain evidence="3">176GS2-150</strain>
    </source>
</reference>
<protein>
    <submittedName>
        <fullName evidence="2">Prepilin-type N-terminal cleavage/methylation domain-containing protein</fullName>
    </submittedName>
</protein>
<gene>
    <name evidence="2" type="ORF">EXY25_13400</name>
</gene>
<keyword evidence="1" id="KW-0472">Membrane</keyword>
<dbReference type="EMBL" id="SHLY01000004">
    <property type="protein sequence ID" value="TAA45194.1"/>
    <property type="molecule type" value="Genomic_DNA"/>
</dbReference>
<dbReference type="Proteomes" id="UP000292544">
    <property type="component" value="Unassembled WGS sequence"/>
</dbReference>
<evidence type="ECO:0000313" key="2">
    <source>
        <dbReference type="EMBL" id="TAA45194.1"/>
    </source>
</evidence>
<accession>A0ABY1WNR6</accession>
<dbReference type="InterPro" id="IPR012902">
    <property type="entry name" value="N_methyl_site"/>
</dbReference>
<dbReference type="InterPro" id="IPR045584">
    <property type="entry name" value="Pilin-like"/>
</dbReference>
<evidence type="ECO:0000313" key="3">
    <source>
        <dbReference type="Proteomes" id="UP000292544"/>
    </source>
</evidence>
<organism evidence="2 3">
    <name type="scientific">Corallincola spongiicola</name>
    <dbReference type="NCBI Taxonomy" id="2520508"/>
    <lineage>
        <taxon>Bacteria</taxon>
        <taxon>Pseudomonadati</taxon>
        <taxon>Pseudomonadota</taxon>
        <taxon>Gammaproteobacteria</taxon>
        <taxon>Alteromonadales</taxon>
        <taxon>Psychromonadaceae</taxon>
        <taxon>Corallincola</taxon>
    </lineage>
</organism>
<sequence>MRKQQGFTLIELVVVIIILGILAVTAAPKFIDLQGDARESTMQGMKAALEGASTLTYSKAAIGGIEKKAAACLALSGTAADPDTCTDATATEVNVVYGYPKAATADLQKVLETVFGDGSNGEEWDIDLTLTADAVITLSGTDGTDTDADKCQVEYNEANDANSRPVIVTETAGC</sequence>
<name>A0ABY1WNR6_9GAMM</name>
<dbReference type="PANTHER" id="PTHR30093:SF7">
    <property type="entry name" value="MSHA MAJOR PILIN SUBUNIT MSHA"/>
    <property type="match status" value="1"/>
</dbReference>
<dbReference type="Pfam" id="PF07963">
    <property type="entry name" value="N_methyl"/>
    <property type="match status" value="1"/>
</dbReference>
<dbReference type="NCBIfam" id="TIGR02532">
    <property type="entry name" value="IV_pilin_GFxxxE"/>
    <property type="match status" value="1"/>
</dbReference>
<feature type="transmembrane region" description="Helical" evidence="1">
    <location>
        <begin position="12"/>
        <end position="31"/>
    </location>
</feature>
<dbReference type="RefSeq" id="WP_130567146.1">
    <property type="nucleotide sequence ID" value="NZ_SHLY01000004.1"/>
</dbReference>
<comment type="caution">
    <text evidence="2">The sequence shown here is derived from an EMBL/GenBank/DDBJ whole genome shotgun (WGS) entry which is preliminary data.</text>
</comment>
<keyword evidence="1" id="KW-0812">Transmembrane</keyword>
<dbReference type="PROSITE" id="PS00409">
    <property type="entry name" value="PROKAR_NTER_METHYL"/>
    <property type="match status" value="1"/>
</dbReference>